<accession>C0W4E0</accession>
<dbReference type="eggNOG" id="COG5545">
    <property type="taxonomic scope" value="Bacteria"/>
</dbReference>
<dbReference type="InterPro" id="IPR007936">
    <property type="entry name" value="VapE-like_dom"/>
</dbReference>
<protein>
    <submittedName>
        <fullName evidence="3">Virulence-associated protein E</fullName>
    </submittedName>
</protein>
<dbReference type="RefSeq" id="WP_006547701.1">
    <property type="nucleotide sequence ID" value="NZ_DS999574.1"/>
</dbReference>
<proteinExistence type="predicted"/>
<dbReference type="OrthoDB" id="9763644at2"/>
<feature type="compositionally biased region" description="Basic and acidic residues" evidence="1">
    <location>
        <begin position="213"/>
        <end position="222"/>
    </location>
</feature>
<feature type="region of interest" description="Disordered" evidence="1">
    <location>
        <begin position="202"/>
        <end position="222"/>
    </location>
</feature>
<dbReference type="Proteomes" id="UP000004778">
    <property type="component" value="Unassembled WGS sequence"/>
</dbReference>
<evidence type="ECO:0000313" key="4">
    <source>
        <dbReference type="Proteomes" id="UP000004778"/>
    </source>
</evidence>
<dbReference type="InterPro" id="IPR027417">
    <property type="entry name" value="P-loop_NTPase"/>
</dbReference>
<dbReference type="EMBL" id="ACFH01000049">
    <property type="protein sequence ID" value="EEH66423.1"/>
    <property type="molecule type" value="Genomic_DNA"/>
</dbReference>
<organism evidence="3 4">
    <name type="scientific">Actinomyces urogenitalis DSM 15434</name>
    <dbReference type="NCBI Taxonomy" id="525246"/>
    <lineage>
        <taxon>Bacteria</taxon>
        <taxon>Bacillati</taxon>
        <taxon>Actinomycetota</taxon>
        <taxon>Actinomycetes</taxon>
        <taxon>Actinomycetales</taxon>
        <taxon>Actinomycetaceae</taxon>
        <taxon>Actinomyces</taxon>
    </lineage>
</organism>
<keyword evidence="4" id="KW-1185">Reference proteome</keyword>
<dbReference type="PANTHER" id="PTHR34985:SF1">
    <property type="entry name" value="SLR0554 PROTEIN"/>
    <property type="match status" value="1"/>
</dbReference>
<name>C0W4E0_9ACTO</name>
<feature type="domain" description="Virulence-associated protein E-like" evidence="2">
    <location>
        <begin position="455"/>
        <end position="673"/>
    </location>
</feature>
<gene>
    <name evidence="3" type="ORF">HMPREF0058_0734</name>
</gene>
<feature type="non-terminal residue" evidence="3">
    <location>
        <position position="782"/>
    </location>
</feature>
<reference evidence="3 4" key="1">
    <citation type="submission" date="2009-01" db="EMBL/GenBank/DDBJ databases">
        <authorList>
            <person name="Qin X."/>
            <person name="Bachman B."/>
            <person name="Battles P."/>
            <person name="Bell A."/>
            <person name="Bess C."/>
            <person name="Bickham C."/>
            <person name="Chaboub L."/>
            <person name="Chen D."/>
            <person name="Coyle M."/>
            <person name="Deiros D.R."/>
            <person name="Dinh H."/>
            <person name="Forbes L."/>
            <person name="Fowler G."/>
            <person name="Francisco L."/>
            <person name="Fu Q."/>
            <person name="Gubbala S."/>
            <person name="Hale W."/>
            <person name="Han Y."/>
            <person name="Hemphill L."/>
            <person name="Highlander S.K."/>
            <person name="Hirani K."/>
            <person name="Hogues M."/>
            <person name="Jackson L."/>
            <person name="Jakkamsetti A."/>
            <person name="Javaid M."/>
            <person name="Jiang H."/>
            <person name="Korchina V."/>
            <person name="Kovar C."/>
            <person name="Lara F."/>
            <person name="Lee S."/>
            <person name="Mata R."/>
            <person name="Mathew T."/>
            <person name="Moen C."/>
            <person name="Morales K."/>
            <person name="Munidasa M."/>
            <person name="Nazareth L."/>
            <person name="Ngo R."/>
            <person name="Nguyen L."/>
            <person name="Okwuonu G."/>
            <person name="Ongeri F."/>
            <person name="Patil S."/>
            <person name="Petrosino J."/>
            <person name="Pham C."/>
            <person name="Pham P."/>
            <person name="Pu L.-L."/>
            <person name="Puazo M."/>
            <person name="Raj R."/>
            <person name="Reid J."/>
            <person name="Rouhana J."/>
            <person name="Saada N."/>
            <person name="Shang Y."/>
            <person name="Simmons D."/>
            <person name="Thornton R."/>
            <person name="Warren J."/>
            <person name="Weissenberger G."/>
            <person name="Zhang J."/>
            <person name="Zhang L."/>
            <person name="Zhou C."/>
            <person name="Zhu D."/>
            <person name="Muzny D."/>
            <person name="Worley K."/>
            <person name="Gibbs R."/>
        </authorList>
    </citation>
    <scope>NUCLEOTIDE SEQUENCE [LARGE SCALE GENOMIC DNA]</scope>
    <source>
        <strain evidence="3 4">DSM 15434</strain>
    </source>
</reference>
<comment type="caution">
    <text evidence="3">The sequence shown here is derived from an EMBL/GenBank/DDBJ whole genome shotgun (WGS) entry which is preliminary data.</text>
</comment>
<dbReference type="PANTHER" id="PTHR34985">
    <property type="entry name" value="SLR0554 PROTEIN"/>
    <property type="match status" value="1"/>
</dbReference>
<dbReference type="SUPFAM" id="SSF52540">
    <property type="entry name" value="P-loop containing nucleoside triphosphate hydrolases"/>
    <property type="match status" value="1"/>
</dbReference>
<evidence type="ECO:0000256" key="1">
    <source>
        <dbReference type="SAM" id="MobiDB-lite"/>
    </source>
</evidence>
<dbReference type="HOGENOM" id="CLU_018385_1_0_11"/>
<evidence type="ECO:0000313" key="3">
    <source>
        <dbReference type="EMBL" id="EEH66423.1"/>
    </source>
</evidence>
<dbReference type="Pfam" id="PF05272">
    <property type="entry name" value="VapE-like_dom"/>
    <property type="match status" value="1"/>
</dbReference>
<sequence>MQLKISTAPRRTSKHWRNDVIEWDDLVERTRTTHRTSETHEQYMAMSAAEQSDVKDVGGFVAGHLADGRRKKGNVLSRSALALDIDFARPDIWLTLAEAIDVEAIAYTTHKHSPAQPRVRLVVPLAREVSAEEYVPIARRVASWVGMDAFDDSTYEPHRLMYWPSTSADGEYVHQHYEGAVLDPDEVLASYEDWTDASTWPTSSRELGAHAGHSGDRQADPRDKGGIVGAFCRAYTVPEAIEKFIPAYERVDDTRYTYTPGQATGGLVIYDDGLFAYSHHGSDPAGGQLCNAFDLVRLHRFGDEDKGSEDTGGRTPSFKAMEAWAADLPEVREQQLADIAAEFEDVTGDSGEWMSGLDLDTDKSGRLRPTLPNLERLLRADPNLKGIAYDELWGAIAVRDILPWARPAGPWRDVDDAYLASYVESRYARFAERDLRNALAVVADERRFHPVRDYLRSLPEWDGAARVDTLLVDTLGAPDDDYTRAVTRKLLCAAIRRVKRPGVKFDTMLVLAGPQGIGKSTLVARLAGDWFNDSLSLADTRDKTAAEKLQGFWIHEFGELAGMRKADTEALRSFLSRQDDVYRGAYERRVAHHPRQCVFFGTTNAEDGFLTDPAGNRRMWPVMVTGECERKPWDLSENEVEQIWAEALRYEKAGEKLHLTGEVARIAEERQRAAIEVDERLGLISEYLEAPITSDWSALGASDRRGWYLGIAPDFAERQTVERTRVSVAEVWCECLGKQQGDLTRRDSYWISNALKKLGWEAARHPARRGPYGRQKVFVKPS</sequence>
<evidence type="ECO:0000259" key="2">
    <source>
        <dbReference type="Pfam" id="PF05272"/>
    </source>
</evidence>
<dbReference type="AlphaFoldDB" id="C0W4E0"/>